<dbReference type="AlphaFoldDB" id="A0A2T3NHP5"/>
<keyword evidence="1" id="KW-0812">Transmembrane</keyword>
<dbReference type="Proteomes" id="UP000241346">
    <property type="component" value="Unassembled WGS sequence"/>
</dbReference>
<keyword evidence="1" id="KW-1133">Transmembrane helix</keyword>
<sequence>MNSYQQLINRAKASIGIIGFVVVFCFASTLQLRLDASGLPASTVPEWQRTSSTPMDSGSETGVCSLGEKLIRYQVFSSEGADPPLILFTHFDLEWLPAPVTYFYRYFEEYIFFKTRLHLRHCCFLE</sequence>
<protein>
    <submittedName>
        <fullName evidence="2">Uncharacterized protein</fullName>
    </submittedName>
</protein>
<dbReference type="EMBL" id="PYMB01000002">
    <property type="protein sequence ID" value="PSW14557.1"/>
    <property type="molecule type" value="Genomic_DNA"/>
</dbReference>
<proteinExistence type="predicted"/>
<gene>
    <name evidence="2" type="ORF">C9J01_09025</name>
</gene>
<evidence type="ECO:0000313" key="3">
    <source>
        <dbReference type="Proteomes" id="UP000241346"/>
    </source>
</evidence>
<evidence type="ECO:0000256" key="1">
    <source>
        <dbReference type="SAM" id="Phobius"/>
    </source>
</evidence>
<accession>A0A2T3NHP5</accession>
<dbReference type="RefSeq" id="WP_107297796.1">
    <property type="nucleotide sequence ID" value="NZ_PYMB01000002.1"/>
</dbReference>
<evidence type="ECO:0000313" key="2">
    <source>
        <dbReference type="EMBL" id="PSW14557.1"/>
    </source>
</evidence>
<feature type="transmembrane region" description="Helical" evidence="1">
    <location>
        <begin position="12"/>
        <end position="32"/>
    </location>
</feature>
<name>A0A2T3NHP5_9GAMM</name>
<keyword evidence="1" id="KW-0472">Membrane</keyword>
<reference evidence="2 3" key="1">
    <citation type="submission" date="2018-03" db="EMBL/GenBank/DDBJ databases">
        <title>Whole genome sequencing of Histamine producing bacteria.</title>
        <authorList>
            <person name="Butler K."/>
        </authorList>
    </citation>
    <scope>NUCLEOTIDE SEQUENCE [LARGE SCALE GENOMIC DNA]</scope>
    <source>
        <strain evidence="2 3">DSM 19138</strain>
    </source>
</reference>
<comment type="caution">
    <text evidence="2">The sequence shown here is derived from an EMBL/GenBank/DDBJ whole genome shotgun (WGS) entry which is preliminary data.</text>
</comment>
<organism evidence="2 3">
    <name type="scientific">Photobacterium rosenbergii</name>
    <dbReference type="NCBI Taxonomy" id="294936"/>
    <lineage>
        <taxon>Bacteria</taxon>
        <taxon>Pseudomonadati</taxon>
        <taxon>Pseudomonadota</taxon>
        <taxon>Gammaproteobacteria</taxon>
        <taxon>Vibrionales</taxon>
        <taxon>Vibrionaceae</taxon>
        <taxon>Photobacterium</taxon>
    </lineage>
</organism>